<dbReference type="AlphaFoldDB" id="A0A0J6XFV7"/>
<sequence>MLDRQIVTEDGTPLAKADDLELIPDSDGSLVVSAVLIGPTALAPRLRGRPARLLNALARRLTTGPTDHHARIAMGHIIRIGAALTATTPPVDATLHPLEDWIRDNVIAPLPGSGHAPG</sequence>
<dbReference type="STRING" id="66430.ACS04_34930"/>
<gene>
    <name evidence="1" type="ORF">ACS04_34930</name>
</gene>
<accession>A0A0J6XFV7</accession>
<evidence type="ECO:0000313" key="1">
    <source>
        <dbReference type="EMBL" id="KMO93533.1"/>
    </source>
</evidence>
<dbReference type="PATRIC" id="fig|66430.4.peg.1751"/>
<name>A0A0J6XFV7_9ACTN</name>
<protein>
    <submittedName>
        <fullName evidence="1">Uncharacterized protein</fullName>
    </submittedName>
</protein>
<organism evidence="1 2">
    <name type="scientific">Streptomyces roseus</name>
    <dbReference type="NCBI Taxonomy" id="66430"/>
    <lineage>
        <taxon>Bacteria</taxon>
        <taxon>Bacillati</taxon>
        <taxon>Actinomycetota</taxon>
        <taxon>Actinomycetes</taxon>
        <taxon>Kitasatosporales</taxon>
        <taxon>Streptomycetaceae</taxon>
        <taxon>Streptomyces</taxon>
    </lineage>
</organism>
<dbReference type="EMBL" id="LFML01000163">
    <property type="protein sequence ID" value="KMO93533.1"/>
    <property type="molecule type" value="Genomic_DNA"/>
</dbReference>
<dbReference type="Proteomes" id="UP000035932">
    <property type="component" value="Unassembled WGS sequence"/>
</dbReference>
<reference evidence="1 2" key="1">
    <citation type="submission" date="2015-06" db="EMBL/GenBank/DDBJ databases">
        <title>Recapitulation of the evolution of biosynthetic gene clusters reveals hidden chemical diversity on bacterial genomes.</title>
        <authorList>
            <person name="Cruz-Morales P."/>
            <person name="Martinez-Guerrero C."/>
            <person name="Morales-Escalante M.A."/>
            <person name="Yanez-Guerra L.A."/>
            <person name="Kopp J.F."/>
            <person name="Feldmann J."/>
            <person name="Ramos-Aboites H.E."/>
            <person name="Barona-Gomez F."/>
        </authorList>
    </citation>
    <scope>NUCLEOTIDE SEQUENCE [LARGE SCALE GENOMIC DNA]</scope>
    <source>
        <strain evidence="1 2">ATCC 31245</strain>
    </source>
</reference>
<comment type="caution">
    <text evidence="1">The sequence shown here is derived from an EMBL/GenBank/DDBJ whole genome shotgun (WGS) entry which is preliminary data.</text>
</comment>
<proteinExistence type="predicted"/>
<keyword evidence="2" id="KW-1185">Reference proteome</keyword>
<evidence type="ECO:0000313" key="2">
    <source>
        <dbReference type="Proteomes" id="UP000035932"/>
    </source>
</evidence>